<dbReference type="Pfam" id="PF14257">
    <property type="entry name" value="DUF4349"/>
    <property type="match status" value="1"/>
</dbReference>
<protein>
    <submittedName>
        <fullName evidence="6">DUF4349 domain-containing protein</fullName>
    </submittedName>
</protein>
<keyword evidence="3" id="KW-1133">Transmembrane helix</keyword>
<accession>A0A975LB12</accession>
<reference evidence="6" key="1">
    <citation type="submission" date="2021-05" db="EMBL/GenBank/DDBJ databases">
        <authorList>
            <person name="Kaiqin L."/>
            <person name="Jian G."/>
        </authorList>
    </citation>
    <scope>NUCLEOTIDE SEQUENCE</scope>
    <source>
        <strain evidence="6">HDS5</strain>
    </source>
</reference>
<feature type="compositionally biased region" description="Basic and acidic residues" evidence="2">
    <location>
        <begin position="50"/>
        <end position="59"/>
    </location>
</feature>
<keyword evidence="7" id="KW-1185">Reference proteome</keyword>
<feature type="transmembrane region" description="Helical" evidence="3">
    <location>
        <begin position="272"/>
        <end position="295"/>
    </location>
</feature>
<keyword evidence="4" id="KW-0732">Signal</keyword>
<evidence type="ECO:0000313" key="7">
    <source>
        <dbReference type="Proteomes" id="UP000682416"/>
    </source>
</evidence>
<evidence type="ECO:0000256" key="4">
    <source>
        <dbReference type="SAM" id="SignalP"/>
    </source>
</evidence>
<gene>
    <name evidence="6" type="ORF">KGD82_10710</name>
</gene>
<keyword evidence="3" id="KW-0812">Transmembrane</keyword>
<organism evidence="6 7">
    <name type="scientific">Nocardiopsis eucommiae</name>
    <dbReference type="NCBI Taxonomy" id="2831970"/>
    <lineage>
        <taxon>Bacteria</taxon>
        <taxon>Bacillati</taxon>
        <taxon>Actinomycetota</taxon>
        <taxon>Actinomycetes</taxon>
        <taxon>Streptosporangiales</taxon>
        <taxon>Nocardiopsidaceae</taxon>
        <taxon>Nocardiopsis</taxon>
    </lineage>
</organism>
<sequence>MDTSALTPSRVGRAAGLTAASGLAVLLLASCGASSDGGASAPANLAVPDQRADAARESAEGAVEVEEDAGTEAGSGTDVEVADRRLVHTADMTVRVDDVAEAAELAKRLTLDSDGYVESESLSTPRDGHPEGVLTLRVPEDGYEGVLEELAELGDRSMLDRSVQDVTEEVADVESRIESSETALETLRGYLEEARDVDDLLRVEGEIQRRQEDLEALQARLKVLDGQTSYSTVHLTLQPPTTYLEEPVRDSVGFLGGLERGWRALVGLGQGLAVLAGWLLPFVVVLAAVGAWPLWVWRGRRRARRDGAPEAVEANGGGSRDDEAPAREPEPVRPEEGGPGPKDDGDGR</sequence>
<evidence type="ECO:0000313" key="6">
    <source>
        <dbReference type="EMBL" id="QVJ02724.1"/>
    </source>
</evidence>
<evidence type="ECO:0000256" key="3">
    <source>
        <dbReference type="SAM" id="Phobius"/>
    </source>
</evidence>
<dbReference type="AlphaFoldDB" id="A0A975LB12"/>
<feature type="signal peptide" evidence="4">
    <location>
        <begin position="1"/>
        <end position="35"/>
    </location>
</feature>
<dbReference type="InterPro" id="IPR025645">
    <property type="entry name" value="DUF4349"/>
</dbReference>
<proteinExistence type="predicted"/>
<feature type="domain" description="DUF4349" evidence="5">
    <location>
        <begin position="84"/>
        <end position="295"/>
    </location>
</feature>
<keyword evidence="3" id="KW-0472">Membrane</keyword>
<feature type="coiled-coil region" evidence="1">
    <location>
        <begin position="163"/>
        <end position="227"/>
    </location>
</feature>
<evidence type="ECO:0000259" key="5">
    <source>
        <dbReference type="Pfam" id="PF14257"/>
    </source>
</evidence>
<evidence type="ECO:0000256" key="2">
    <source>
        <dbReference type="SAM" id="MobiDB-lite"/>
    </source>
</evidence>
<feature type="chain" id="PRO_5039460019" evidence="4">
    <location>
        <begin position="36"/>
        <end position="348"/>
    </location>
</feature>
<feature type="region of interest" description="Disordered" evidence="2">
    <location>
        <begin position="48"/>
        <end position="75"/>
    </location>
</feature>
<evidence type="ECO:0000256" key="1">
    <source>
        <dbReference type="SAM" id="Coils"/>
    </source>
</evidence>
<dbReference type="EMBL" id="CP074402">
    <property type="protein sequence ID" value="QVJ02724.1"/>
    <property type="molecule type" value="Genomic_DNA"/>
</dbReference>
<name>A0A975LB12_9ACTN</name>
<feature type="region of interest" description="Disordered" evidence="2">
    <location>
        <begin position="305"/>
        <end position="348"/>
    </location>
</feature>
<dbReference type="KEGG" id="nec:KGD82_10710"/>
<feature type="compositionally biased region" description="Basic and acidic residues" evidence="2">
    <location>
        <begin position="319"/>
        <end position="348"/>
    </location>
</feature>
<dbReference type="Proteomes" id="UP000682416">
    <property type="component" value="Chromosome"/>
</dbReference>
<keyword evidence="1" id="KW-0175">Coiled coil</keyword>